<dbReference type="GO" id="GO:0005886">
    <property type="term" value="C:plasma membrane"/>
    <property type="evidence" value="ECO:0007669"/>
    <property type="project" value="TreeGrafter"/>
</dbReference>
<evidence type="ECO:0000256" key="1">
    <source>
        <dbReference type="SAM" id="MobiDB-lite"/>
    </source>
</evidence>
<proteinExistence type="predicted"/>
<feature type="transmembrane region" description="Helical" evidence="2">
    <location>
        <begin position="33"/>
        <end position="66"/>
    </location>
</feature>
<dbReference type="Proteomes" id="UP000183447">
    <property type="component" value="Unassembled WGS sequence"/>
</dbReference>
<protein>
    <submittedName>
        <fullName evidence="3">Uncharacterized protein</fullName>
    </submittedName>
</protein>
<gene>
    <name evidence="3" type="ORF">SAMN02983003_2737</name>
</gene>
<keyword evidence="2" id="KW-0812">Transmembrane</keyword>
<dbReference type="EMBL" id="FPKU01000002">
    <property type="protein sequence ID" value="SFZ85572.1"/>
    <property type="molecule type" value="Genomic_DNA"/>
</dbReference>
<sequence length="148" mass="15854">MTKPTPEEGEAEKTTAPDMGAAAGGSRLMRPLYLLAGFALTGLGIIGAFLPLMPTTIFLILAAWCFARSSPRLERRLLEDRRIGAAIIAWRDEKAISRRSKILAVSGMGLGFVLFLLGARPGPWLMLGVGLMLGACAAYVLTRPDPRA</sequence>
<reference evidence="3 4" key="1">
    <citation type="submission" date="2016-11" db="EMBL/GenBank/DDBJ databases">
        <authorList>
            <person name="Jaros S."/>
            <person name="Januszkiewicz K."/>
            <person name="Wedrychowicz H."/>
        </authorList>
    </citation>
    <scope>NUCLEOTIDE SEQUENCE [LARGE SCALE GENOMIC DNA]</scope>
    <source>
        <strain evidence="3 4">ATCC 23634</strain>
    </source>
</reference>
<evidence type="ECO:0000313" key="4">
    <source>
        <dbReference type="Proteomes" id="UP000183447"/>
    </source>
</evidence>
<accession>A0A1K2I1D4</accession>
<feature type="transmembrane region" description="Helical" evidence="2">
    <location>
        <begin position="101"/>
        <end position="118"/>
    </location>
</feature>
<keyword evidence="2" id="KW-0472">Membrane</keyword>
<name>A0A1K2I1D4_9HYPH</name>
<dbReference type="PANTHER" id="PTHR35813">
    <property type="entry name" value="INNER MEMBRANE PROTEIN YBAN"/>
    <property type="match status" value="1"/>
</dbReference>
<keyword evidence="4" id="KW-1185">Reference proteome</keyword>
<keyword evidence="2" id="KW-1133">Transmembrane helix</keyword>
<feature type="transmembrane region" description="Helical" evidence="2">
    <location>
        <begin position="124"/>
        <end position="142"/>
    </location>
</feature>
<dbReference type="InterPro" id="IPR007401">
    <property type="entry name" value="DUF454"/>
</dbReference>
<evidence type="ECO:0000256" key="2">
    <source>
        <dbReference type="SAM" id="Phobius"/>
    </source>
</evidence>
<dbReference type="PANTHER" id="PTHR35813:SF1">
    <property type="entry name" value="INNER MEMBRANE PROTEIN YBAN"/>
    <property type="match status" value="1"/>
</dbReference>
<feature type="region of interest" description="Disordered" evidence="1">
    <location>
        <begin position="1"/>
        <end position="22"/>
    </location>
</feature>
<dbReference type="AlphaFoldDB" id="A0A1K2I1D4"/>
<dbReference type="Pfam" id="PF04304">
    <property type="entry name" value="DUF454"/>
    <property type="match status" value="1"/>
</dbReference>
<organism evidence="3 4">
    <name type="scientific">Devosia enhydra</name>
    <dbReference type="NCBI Taxonomy" id="665118"/>
    <lineage>
        <taxon>Bacteria</taxon>
        <taxon>Pseudomonadati</taxon>
        <taxon>Pseudomonadota</taxon>
        <taxon>Alphaproteobacteria</taxon>
        <taxon>Hyphomicrobiales</taxon>
        <taxon>Devosiaceae</taxon>
        <taxon>Devosia</taxon>
    </lineage>
</organism>
<dbReference type="STRING" id="665118.SAMN02983003_2737"/>
<evidence type="ECO:0000313" key="3">
    <source>
        <dbReference type="EMBL" id="SFZ85572.1"/>
    </source>
</evidence>